<accession>A0A7K3WTJ8</accession>
<evidence type="ECO:0000256" key="2">
    <source>
        <dbReference type="ARBA" id="ARBA00022692"/>
    </source>
</evidence>
<evidence type="ECO:0000313" key="7">
    <source>
        <dbReference type="Proteomes" id="UP000486602"/>
    </source>
</evidence>
<evidence type="ECO:0000256" key="4">
    <source>
        <dbReference type="ARBA" id="ARBA00023136"/>
    </source>
</evidence>
<name>A0A7K3WTJ8_9FLAO</name>
<reference evidence="6 7" key="1">
    <citation type="submission" date="2020-02" db="EMBL/GenBank/DDBJ databases">
        <title>Out from the shadows clarifying the taxonomy of the family Cryomorphaceae and related taxa by utilizing the GTDB taxonomic framework.</title>
        <authorList>
            <person name="Bowman J.P."/>
        </authorList>
    </citation>
    <scope>NUCLEOTIDE SEQUENCE [LARGE SCALE GENOMIC DNA]</scope>
    <source>
        <strain evidence="6 7">QSSC 1-22</strain>
    </source>
</reference>
<sequence length="1464" mass="163537">MFILFILLVLLAGLFFVVTNSSTVQTKLGQWVANSLSERLNARVMVDKIDIDFINRLTLNGFVVFDQQDDTLMYAKRINLTVRRLGIRSNTFRFGDLELDNARVNLRRIDENGAMNLDFITEYFSNPDTLDVDSIKSDLLLSAKSVMLRNCSFTYSNPYSDPLETGMDLNNISVNYINGNIEDFIFINDSLNCEFESFSFREKSGMTLSNLSGTLIVDNDGIQTQNLELSTPNSKILGNIALRQKSWDDYGDFLHSIKWKSELDKSTLNLKDIGYFVPQLYNIDFPIYVEGKITGPIANIKGRDMRLTAGERSIFRGDIDITGLPDAENAFIDLRIKQLSSDYHDLAAISTDLSPDPNFKSSLPVELERAGSLFFEGSYTGFPDDFVAYGNLTTEAGTVKLDLHVEADSLKKRVNYDGGISTKSLDVGRVFDIKEFGIVAVKADVTAYSQEKLQSATVVGKIESMEYSGYNYRNINVDGKVASKKFEGQLTSRDPNVDFRFQGIVDFSSKVPILDFDADIINVDLTTLKLVDTQEHLSFSTRLSLNAIGKSANDINGSLSAYDTFICFGDSLLFLDEVKLSAVGNVSNRKISFTSDVVDINLTGAFDVAELPQSFQNLIAEVLPAVAEREKVKNEQNFDFSLSYKQKNLITGLLLPELDIASGTTTYGSYNSRDRSFSLFLRSTYLGYRDYSVEDVTADLGKISEILKGKIYAGTAEIQKLHLENLDIDLEAYNDIGQVGIGWFNSDRSTQADLQGQVTFGAGRHSVIELKPGYLGSENSLWRIDRTAKIIIDSTRIQVDSLLFTNHNQRLDVQGIISKNKEDELRVSLQNFDFSSLDSLGIDMNKSLRGVLNLNGTLRDFYDERIVKADLTIDSLGYGEYELGNVTASSRYLADANSLSLVGDLIRGGDKIIDFKGDYLIGKENPLKGKLFLNDFNLGILNAFKIPQINDYSGFANGEIAITGDLTAPVLDGYIDFQDAIFKVEYLNTYYRFNDRVRVEDGWFGIDYKPIYDESGHKGFVVASAFHEDYSRWSYDVSVEANSFFLMNTTRDMNSTYYGTAYGTGTMQIGGYEGFLEINIDATTQKGTSIKLPLDETEDVTMENFVHFVSKKDDEQQVRELDLSGVQLRLNVDATPDAEIQLIFDEKAGDIIRGRGSGKITLEISPTGEFLMFGRYEIQEGSYLFTLQNLINKQFKVRQGGVIGWYGDPYQADIDITATYSLRTPLYPIMIENQDRYRGREDVNVVLGLSGKLLNPGINFEIELPAATETERSQLASIASTTQQLNQQVFSLLILNRFLPVAQTANNQALAGVSGLGAATTSDFVSSQISSWLSELSNEFDIGVNYRPGDQISNQEIAVALSTQLFNERLTVRGNFGVTSATETQYNPSQTSILGDFLVEYSLTKDGKIRLKVFNETNPYEVFSTSSSIYTQGIGLVYQEDFDTLDEFFTEIKGLFSNDKAEKQ</sequence>
<keyword evidence="3" id="KW-1133">Transmembrane helix</keyword>
<dbReference type="GO" id="GO:0005886">
    <property type="term" value="C:plasma membrane"/>
    <property type="evidence" value="ECO:0007669"/>
    <property type="project" value="InterPro"/>
</dbReference>
<evidence type="ECO:0000256" key="1">
    <source>
        <dbReference type="ARBA" id="ARBA00004167"/>
    </source>
</evidence>
<dbReference type="RefSeq" id="WP_163286415.1">
    <property type="nucleotide sequence ID" value="NZ_JAAGVY010000038.1"/>
</dbReference>
<evidence type="ECO:0000313" key="6">
    <source>
        <dbReference type="EMBL" id="NEN25013.1"/>
    </source>
</evidence>
<proteinExistence type="predicted"/>
<dbReference type="Proteomes" id="UP000486602">
    <property type="component" value="Unassembled WGS sequence"/>
</dbReference>
<evidence type="ECO:0000256" key="3">
    <source>
        <dbReference type="ARBA" id="ARBA00022989"/>
    </source>
</evidence>
<keyword evidence="2" id="KW-0812">Transmembrane</keyword>
<comment type="subcellular location">
    <subcellularLocation>
        <location evidence="1">Membrane</location>
        <topology evidence="1">Single-pass membrane protein</topology>
    </subcellularLocation>
</comment>
<keyword evidence="4" id="KW-0472">Membrane</keyword>
<dbReference type="PANTHER" id="PTHR36985:SF1">
    <property type="entry name" value="TRANSLOCATION AND ASSEMBLY MODULE SUBUNIT TAMB"/>
    <property type="match status" value="1"/>
</dbReference>
<dbReference type="Pfam" id="PF04357">
    <property type="entry name" value="TamB"/>
    <property type="match status" value="1"/>
</dbReference>
<dbReference type="EMBL" id="JAAGVY010000038">
    <property type="protein sequence ID" value="NEN25013.1"/>
    <property type="molecule type" value="Genomic_DNA"/>
</dbReference>
<feature type="domain" description="Translocation and assembly module TamB C-terminal" evidence="5">
    <location>
        <begin position="1024"/>
        <end position="1442"/>
    </location>
</feature>
<organism evidence="6 7">
    <name type="scientific">Cryomorpha ignava</name>
    <dbReference type="NCBI Taxonomy" id="101383"/>
    <lineage>
        <taxon>Bacteria</taxon>
        <taxon>Pseudomonadati</taxon>
        <taxon>Bacteroidota</taxon>
        <taxon>Flavobacteriia</taxon>
        <taxon>Flavobacteriales</taxon>
        <taxon>Cryomorphaceae</taxon>
        <taxon>Cryomorpha</taxon>
    </lineage>
</organism>
<comment type="caution">
    <text evidence="6">The sequence shown here is derived from an EMBL/GenBank/DDBJ whole genome shotgun (WGS) entry which is preliminary data.</text>
</comment>
<evidence type="ECO:0000259" key="5">
    <source>
        <dbReference type="Pfam" id="PF04357"/>
    </source>
</evidence>
<dbReference type="InterPro" id="IPR007452">
    <property type="entry name" value="TamB_C"/>
</dbReference>
<protein>
    <submittedName>
        <fullName evidence="6">Translocation/assembly module TamB</fullName>
    </submittedName>
</protein>
<keyword evidence="7" id="KW-1185">Reference proteome</keyword>
<gene>
    <name evidence="6" type="ORF">G3O08_16045</name>
</gene>
<dbReference type="PANTHER" id="PTHR36985">
    <property type="entry name" value="TRANSLOCATION AND ASSEMBLY MODULE SUBUNIT TAMB"/>
    <property type="match status" value="1"/>
</dbReference>
<dbReference type="GO" id="GO:0009306">
    <property type="term" value="P:protein secretion"/>
    <property type="evidence" value="ECO:0007669"/>
    <property type="project" value="InterPro"/>
</dbReference>